<proteinExistence type="predicted"/>
<comment type="caution">
    <text evidence="1">The sequence shown here is derived from an EMBL/GenBank/DDBJ whole genome shotgun (WGS) entry which is preliminary data.</text>
</comment>
<reference evidence="2" key="1">
    <citation type="journal article" date="2022" name="Mol. Ecol. Resour.">
        <title>The genomes of chicory, endive, great burdock and yacon provide insights into Asteraceae palaeo-polyploidization history and plant inulin production.</title>
        <authorList>
            <person name="Fan W."/>
            <person name="Wang S."/>
            <person name="Wang H."/>
            <person name="Wang A."/>
            <person name="Jiang F."/>
            <person name="Liu H."/>
            <person name="Zhao H."/>
            <person name="Xu D."/>
            <person name="Zhang Y."/>
        </authorList>
    </citation>
    <scope>NUCLEOTIDE SEQUENCE [LARGE SCALE GENOMIC DNA]</scope>
    <source>
        <strain evidence="2">cv. Niubang</strain>
    </source>
</reference>
<evidence type="ECO:0000313" key="1">
    <source>
        <dbReference type="EMBL" id="KAI3677554.1"/>
    </source>
</evidence>
<name>A0ACB8Y2E6_ARCLA</name>
<organism evidence="1 2">
    <name type="scientific">Arctium lappa</name>
    <name type="common">Greater burdock</name>
    <name type="synonym">Lappa major</name>
    <dbReference type="NCBI Taxonomy" id="4217"/>
    <lineage>
        <taxon>Eukaryota</taxon>
        <taxon>Viridiplantae</taxon>
        <taxon>Streptophyta</taxon>
        <taxon>Embryophyta</taxon>
        <taxon>Tracheophyta</taxon>
        <taxon>Spermatophyta</taxon>
        <taxon>Magnoliopsida</taxon>
        <taxon>eudicotyledons</taxon>
        <taxon>Gunneridae</taxon>
        <taxon>Pentapetalae</taxon>
        <taxon>asterids</taxon>
        <taxon>campanulids</taxon>
        <taxon>Asterales</taxon>
        <taxon>Asteraceae</taxon>
        <taxon>Carduoideae</taxon>
        <taxon>Cardueae</taxon>
        <taxon>Arctiinae</taxon>
        <taxon>Arctium</taxon>
    </lineage>
</organism>
<protein>
    <submittedName>
        <fullName evidence="1">Uncharacterized protein</fullName>
    </submittedName>
</protein>
<reference evidence="1 2" key="2">
    <citation type="journal article" date="2022" name="Mol. Ecol. Resour.">
        <title>The genomes of chicory, endive, great burdock and yacon provide insights into Asteraceae paleo-polyploidization history and plant inulin production.</title>
        <authorList>
            <person name="Fan W."/>
            <person name="Wang S."/>
            <person name="Wang H."/>
            <person name="Wang A."/>
            <person name="Jiang F."/>
            <person name="Liu H."/>
            <person name="Zhao H."/>
            <person name="Xu D."/>
            <person name="Zhang Y."/>
        </authorList>
    </citation>
    <scope>NUCLEOTIDE SEQUENCE [LARGE SCALE GENOMIC DNA]</scope>
    <source>
        <strain evidence="2">cv. Niubang</strain>
    </source>
</reference>
<sequence length="160" mass="18132">MQFTFRFLLQFLLHISIIASSISNTVHISFLLHAAAKQISTSIKLPVPHLHSFILHFVFACQLLLLQPLVSVLGTLLLHLFGVSDLVSDFQGRRNPDTDSEAVLQFLEQVKKAKEMEIDRKVPLDRFRFKKLGSPAVRTSLLHFSLLLRNHGNMFSVASQ</sequence>
<dbReference type="Proteomes" id="UP001055879">
    <property type="component" value="Linkage Group LG14"/>
</dbReference>
<evidence type="ECO:0000313" key="2">
    <source>
        <dbReference type="Proteomes" id="UP001055879"/>
    </source>
</evidence>
<dbReference type="EMBL" id="CM042060">
    <property type="protein sequence ID" value="KAI3677554.1"/>
    <property type="molecule type" value="Genomic_DNA"/>
</dbReference>
<keyword evidence="2" id="KW-1185">Reference proteome</keyword>
<accession>A0ACB8Y2E6</accession>
<gene>
    <name evidence="1" type="ORF">L6452_36820</name>
</gene>